<reference evidence="1" key="1">
    <citation type="submission" date="2019-04" db="EMBL/GenBank/DDBJ databases">
        <title>Microbes associate with the intestines of laboratory mice.</title>
        <authorList>
            <person name="Navarre W."/>
            <person name="Wong E."/>
            <person name="Huang K."/>
            <person name="Tropini C."/>
            <person name="Ng K."/>
            <person name="Yu B."/>
        </authorList>
    </citation>
    <scope>NUCLEOTIDE SEQUENCE</scope>
    <source>
        <strain evidence="1">NM01_1-7b</strain>
    </source>
</reference>
<keyword evidence="2" id="KW-1185">Reference proteome</keyword>
<organism evidence="1 2">
    <name type="scientific">Petralouisia muris</name>
    <dbReference type="NCBI Taxonomy" id="3032872"/>
    <lineage>
        <taxon>Bacteria</taxon>
        <taxon>Bacillati</taxon>
        <taxon>Bacillota</taxon>
        <taxon>Clostridia</taxon>
        <taxon>Lachnospirales</taxon>
        <taxon>Lachnospiraceae</taxon>
        <taxon>Petralouisia</taxon>
    </lineage>
</organism>
<dbReference type="Proteomes" id="UP000304953">
    <property type="component" value="Unassembled WGS sequence"/>
</dbReference>
<evidence type="ECO:0000313" key="2">
    <source>
        <dbReference type="Proteomes" id="UP000304953"/>
    </source>
</evidence>
<dbReference type="EMBL" id="SRYA01000003">
    <property type="protein sequence ID" value="TGY97971.1"/>
    <property type="molecule type" value="Genomic_DNA"/>
</dbReference>
<comment type="caution">
    <text evidence="1">The sequence shown here is derived from an EMBL/GenBank/DDBJ whole genome shotgun (WGS) entry which is preliminary data.</text>
</comment>
<gene>
    <name evidence="1" type="ORF">E5329_02295</name>
</gene>
<protein>
    <submittedName>
        <fullName evidence="1">ABC transporter permease</fullName>
    </submittedName>
</protein>
<proteinExistence type="predicted"/>
<evidence type="ECO:0000313" key="1">
    <source>
        <dbReference type="EMBL" id="TGY97971.1"/>
    </source>
</evidence>
<name>A0AC61S0I3_9FIRM</name>
<sequence>MYFRILRKDLKRKKSIHLILLAFIFLSTMFIAGSLNNFAVILNGVENFMDQSGLGDFLIVTLGGSKEELSENDKDIEEFLKDQEQEINYTVDDQLFFTENQLKTEDGEKVVLGGTSILNSFDIRQQKFYDKENREITHMEDGMIYVSQKLADKNYLTAGDKLRIQCENGYEKEFEVAGELKDAFLGSDQMGVKRCVLSSGDFEELLMESGLPYGRMYSVVCKDAEAFQTAYSNCDFSELFSGSRDLVKTTYVMEMVIAAVILLVSICLIAISVIMLRFTIVFTINEDFKEIGIMKAIGIQDSSIRKLYIAKYFVLALAGAMGGFAASIPFSKGLLLQVTEKIVMEEGGGNVLFHLLVSVLIVGVIVAFGYWSTGKIRKFSPMDAIRSGNNGERFRKKGILQLKGSRRKATTFLACNDVISELRKYMVLLVTSMIGVWLVVMPVNTINTLSSEKIGAWFGLTECDFFLVDEEKVAKLIAQGTKQGWYDYLEESKERLQKDGIEVERASTEVYFKLRVRKGEKFYKSFAIQGLGTSADQYFYDEGQPPIYDNEIAMTHIVAEKIGAGLGDTVYITSGGEEKPYLLTALYQSMNNMGEGIRFVEQAELDYSEGTGGFGTQIMLKREADREQLSDVIKRAEKLFPRVQVKTTKEFISNMIGDIAGRIEPLKLLILAVVIAINVFVVVLMQKMFLIRERGEIGMLKSIGFSNGALIGWQIKRIMLVLFLGIVLGTLTGAPFSEITSGRVFQMMGAEKIEFVINPLEIYAVYPASLFCITVLACAITMRRVKTVSVQEMNHIV</sequence>
<accession>A0AC61S0I3</accession>